<evidence type="ECO:0000313" key="1">
    <source>
        <dbReference type="EMBL" id="CAK9187854.1"/>
    </source>
</evidence>
<proteinExistence type="predicted"/>
<comment type="caution">
    <text evidence="1">The sequence shown here is derived from an EMBL/GenBank/DDBJ whole genome shotgun (WGS) entry which is preliminary data.</text>
</comment>
<dbReference type="AlphaFoldDB" id="A0ABC8V3K3"/>
<sequence>MWILLLADHQRGIVILHKTMKIVESDTVALLSYLSSVAAAGEQQRKLYSRVQLLLESMHIPPASAVEHLAPTNSYGGSSILVKAEVTRGVVVCTEDALSIKLGESTCEHGCGCNMPRADLGKKRTHCRSGFVFCLFFNVYFGYNVAFQHSTFDQTGQVRREFYFALK</sequence>
<dbReference type="Proteomes" id="UP001642360">
    <property type="component" value="Unassembled WGS sequence"/>
</dbReference>
<name>A0ABC8V3K3_9AQUA</name>
<protein>
    <submittedName>
        <fullName evidence="1">Uncharacterized protein</fullName>
    </submittedName>
</protein>
<evidence type="ECO:0000313" key="2">
    <source>
        <dbReference type="Proteomes" id="UP001642360"/>
    </source>
</evidence>
<organism evidence="1 2">
    <name type="scientific">Ilex paraguariensis</name>
    <name type="common">yerba mate</name>
    <dbReference type="NCBI Taxonomy" id="185542"/>
    <lineage>
        <taxon>Eukaryota</taxon>
        <taxon>Viridiplantae</taxon>
        <taxon>Streptophyta</taxon>
        <taxon>Embryophyta</taxon>
        <taxon>Tracheophyta</taxon>
        <taxon>Spermatophyta</taxon>
        <taxon>Magnoliopsida</taxon>
        <taxon>eudicotyledons</taxon>
        <taxon>Gunneridae</taxon>
        <taxon>Pentapetalae</taxon>
        <taxon>asterids</taxon>
        <taxon>campanulids</taxon>
        <taxon>Aquifoliales</taxon>
        <taxon>Aquifoliaceae</taxon>
        <taxon>Ilex</taxon>
    </lineage>
</organism>
<accession>A0ABC8V3K3</accession>
<reference evidence="1 2" key="1">
    <citation type="submission" date="2024-02" db="EMBL/GenBank/DDBJ databases">
        <authorList>
            <person name="Vignale AGUSTIN F."/>
            <person name="Sosa J E."/>
            <person name="Modenutti C."/>
        </authorList>
    </citation>
    <scope>NUCLEOTIDE SEQUENCE [LARGE SCALE GENOMIC DNA]</scope>
</reference>
<keyword evidence="2" id="KW-1185">Reference proteome</keyword>
<gene>
    <name evidence="1" type="ORF">ILEXP_LOCUS58465</name>
</gene>
<dbReference type="EMBL" id="CAUOFW020010180">
    <property type="protein sequence ID" value="CAK9187854.1"/>
    <property type="molecule type" value="Genomic_DNA"/>
</dbReference>